<proteinExistence type="predicted"/>
<dbReference type="Proteomes" id="UP000823619">
    <property type="component" value="Unassembled WGS sequence"/>
</dbReference>
<reference evidence="1" key="1">
    <citation type="submission" date="2020-10" db="EMBL/GenBank/DDBJ databases">
        <authorList>
            <person name="Gilroy R."/>
        </authorList>
    </citation>
    <scope>NUCLEOTIDE SEQUENCE</scope>
    <source>
        <strain evidence="1">D5-748</strain>
    </source>
</reference>
<dbReference type="EMBL" id="JADIMO010000015">
    <property type="protein sequence ID" value="MBO8444235.1"/>
    <property type="molecule type" value="Genomic_DNA"/>
</dbReference>
<accession>A0A9D9ECC0</accession>
<reference evidence="1" key="2">
    <citation type="journal article" date="2021" name="PeerJ">
        <title>Extensive microbial diversity within the chicken gut microbiome revealed by metagenomics and culture.</title>
        <authorList>
            <person name="Gilroy R."/>
            <person name="Ravi A."/>
            <person name="Getino M."/>
            <person name="Pursley I."/>
            <person name="Horton D.L."/>
            <person name="Alikhan N.F."/>
            <person name="Baker D."/>
            <person name="Gharbi K."/>
            <person name="Hall N."/>
            <person name="Watson M."/>
            <person name="Adriaenssens E.M."/>
            <person name="Foster-Nyarko E."/>
            <person name="Jarju S."/>
            <person name="Secka A."/>
            <person name="Antonio M."/>
            <person name="Oren A."/>
            <person name="Chaudhuri R.R."/>
            <person name="La Ragione R."/>
            <person name="Hildebrand F."/>
            <person name="Pallen M.J."/>
        </authorList>
    </citation>
    <scope>NUCLEOTIDE SEQUENCE</scope>
    <source>
        <strain evidence="1">D5-748</strain>
    </source>
</reference>
<gene>
    <name evidence="1" type="ORF">IAC23_00875</name>
</gene>
<comment type="caution">
    <text evidence="1">The sequence shown here is derived from an EMBL/GenBank/DDBJ whole genome shotgun (WGS) entry which is preliminary data.</text>
</comment>
<name>A0A9D9ECC0_9BACT</name>
<sequence>MATYTITVNERTKEGKSLVNYLKSPVVIEEPNEETLQAIKDVENGDVTVYKTFEDYLEAYK</sequence>
<dbReference type="AlphaFoldDB" id="A0A9D9ECC0"/>
<protein>
    <submittedName>
        <fullName evidence="1">Uncharacterized protein</fullName>
    </submittedName>
</protein>
<evidence type="ECO:0000313" key="1">
    <source>
        <dbReference type="EMBL" id="MBO8444235.1"/>
    </source>
</evidence>
<evidence type="ECO:0000313" key="2">
    <source>
        <dbReference type="Proteomes" id="UP000823619"/>
    </source>
</evidence>
<organism evidence="1 2">
    <name type="scientific">Candidatus Cryptobacteroides merdavium</name>
    <dbReference type="NCBI Taxonomy" id="2840769"/>
    <lineage>
        <taxon>Bacteria</taxon>
        <taxon>Pseudomonadati</taxon>
        <taxon>Bacteroidota</taxon>
        <taxon>Bacteroidia</taxon>
        <taxon>Bacteroidales</taxon>
        <taxon>Candidatus Cryptobacteroides</taxon>
    </lineage>
</organism>